<reference evidence="2 3" key="1">
    <citation type="journal article" date="2016" name="Front. Microbiol.">
        <title>Genomic Resource of Rice Seed Associated Bacteria.</title>
        <authorList>
            <person name="Midha S."/>
            <person name="Bansal K."/>
            <person name="Sharma S."/>
            <person name="Kumar N."/>
            <person name="Patil P.P."/>
            <person name="Chaudhry V."/>
            <person name="Patil P.B."/>
        </authorList>
    </citation>
    <scope>NUCLEOTIDE SEQUENCE [LARGE SCALE GENOMIC DNA]</scope>
    <source>
        <strain evidence="2 3">NS319</strain>
    </source>
</reference>
<proteinExistence type="predicted"/>
<feature type="region of interest" description="Disordered" evidence="1">
    <location>
        <begin position="36"/>
        <end position="86"/>
    </location>
</feature>
<protein>
    <recommendedName>
        <fullName evidence="4">DUF2934 domain-containing protein</fullName>
    </recommendedName>
</protein>
<evidence type="ECO:0000313" key="3">
    <source>
        <dbReference type="Proteomes" id="UP000072867"/>
    </source>
</evidence>
<dbReference type="AlphaFoldDB" id="A0A147HU92"/>
<evidence type="ECO:0008006" key="4">
    <source>
        <dbReference type="Google" id="ProtNLM"/>
    </source>
</evidence>
<sequence length="86" mass="9719">MDNRQEQLRARAYDIWQAEGEPHGRDREHWEMAERELTSPNADVKAAEPKSTAARSRKATPVEKTEVKGAAEAKPKTRKPRVAKPA</sequence>
<name>A0A147HU92_9SPHN</name>
<evidence type="ECO:0000313" key="2">
    <source>
        <dbReference type="EMBL" id="KTT68484.1"/>
    </source>
</evidence>
<dbReference type="Pfam" id="PF11154">
    <property type="entry name" value="DUF2934"/>
    <property type="match status" value="1"/>
</dbReference>
<feature type="compositionally biased region" description="Basic and acidic residues" evidence="1">
    <location>
        <begin position="60"/>
        <end position="75"/>
    </location>
</feature>
<dbReference type="Proteomes" id="UP000072867">
    <property type="component" value="Unassembled WGS sequence"/>
</dbReference>
<gene>
    <name evidence="2" type="ORF">NS319_13690</name>
</gene>
<dbReference type="InterPro" id="IPR021327">
    <property type="entry name" value="DUF2934"/>
</dbReference>
<organism evidence="2 3">
    <name type="scientific">Sphingomonas sanguinis</name>
    <dbReference type="NCBI Taxonomy" id="33051"/>
    <lineage>
        <taxon>Bacteria</taxon>
        <taxon>Pseudomonadati</taxon>
        <taxon>Pseudomonadota</taxon>
        <taxon>Alphaproteobacteria</taxon>
        <taxon>Sphingomonadales</taxon>
        <taxon>Sphingomonadaceae</taxon>
        <taxon>Sphingomonas</taxon>
    </lineage>
</organism>
<dbReference type="EMBL" id="LDTD01000101">
    <property type="protein sequence ID" value="KTT68484.1"/>
    <property type="molecule type" value="Genomic_DNA"/>
</dbReference>
<comment type="caution">
    <text evidence="2">The sequence shown here is derived from an EMBL/GenBank/DDBJ whole genome shotgun (WGS) entry which is preliminary data.</text>
</comment>
<evidence type="ECO:0000256" key="1">
    <source>
        <dbReference type="SAM" id="MobiDB-lite"/>
    </source>
</evidence>
<dbReference type="STRING" id="33051.SB4_00800"/>
<dbReference type="RefSeq" id="WP_058734098.1">
    <property type="nucleotide sequence ID" value="NZ_LDTD01000101.1"/>
</dbReference>
<dbReference type="PATRIC" id="fig|33051.3.peg.115"/>
<feature type="compositionally biased region" description="Basic residues" evidence="1">
    <location>
        <begin position="76"/>
        <end position="86"/>
    </location>
</feature>
<accession>A0A147HU92</accession>